<protein>
    <submittedName>
        <fullName evidence="3">Regulator of chromosome condensation repeat-containing protein</fullName>
    </submittedName>
</protein>
<name>A0A2C6L0K3_9APIC</name>
<feature type="compositionally biased region" description="Basic and acidic residues" evidence="2">
    <location>
        <begin position="1790"/>
        <end position="1810"/>
    </location>
</feature>
<evidence type="ECO:0000313" key="4">
    <source>
        <dbReference type="Proteomes" id="UP000221165"/>
    </source>
</evidence>
<dbReference type="GeneID" id="94427993"/>
<evidence type="ECO:0000256" key="2">
    <source>
        <dbReference type="SAM" id="MobiDB-lite"/>
    </source>
</evidence>
<feature type="compositionally biased region" description="Basic and acidic residues" evidence="2">
    <location>
        <begin position="843"/>
        <end position="855"/>
    </location>
</feature>
<feature type="region of interest" description="Disordered" evidence="2">
    <location>
        <begin position="361"/>
        <end position="423"/>
    </location>
</feature>
<dbReference type="InterPro" id="IPR000408">
    <property type="entry name" value="Reg_chr_condens"/>
</dbReference>
<dbReference type="InterPro" id="IPR051553">
    <property type="entry name" value="Ran_GTPase-activating"/>
</dbReference>
<feature type="compositionally biased region" description="Low complexity" evidence="2">
    <location>
        <begin position="1399"/>
        <end position="1413"/>
    </location>
</feature>
<feature type="compositionally biased region" description="Low complexity" evidence="2">
    <location>
        <begin position="92"/>
        <end position="119"/>
    </location>
</feature>
<feature type="compositionally biased region" description="Basic and acidic residues" evidence="2">
    <location>
        <begin position="197"/>
        <end position="213"/>
    </location>
</feature>
<feature type="compositionally biased region" description="Low complexity" evidence="2">
    <location>
        <begin position="373"/>
        <end position="385"/>
    </location>
</feature>
<feature type="compositionally biased region" description="Basic and acidic residues" evidence="2">
    <location>
        <begin position="1839"/>
        <end position="1857"/>
    </location>
</feature>
<feature type="compositionally biased region" description="Low complexity" evidence="2">
    <location>
        <begin position="1933"/>
        <end position="1957"/>
    </location>
</feature>
<feature type="compositionally biased region" description="Low complexity" evidence="2">
    <location>
        <begin position="1739"/>
        <end position="1749"/>
    </location>
</feature>
<feature type="compositionally biased region" description="Low complexity" evidence="2">
    <location>
        <begin position="1185"/>
        <end position="1201"/>
    </location>
</feature>
<feature type="region of interest" description="Disordered" evidence="2">
    <location>
        <begin position="1176"/>
        <end position="1442"/>
    </location>
</feature>
<feature type="compositionally biased region" description="Basic and acidic residues" evidence="2">
    <location>
        <begin position="519"/>
        <end position="540"/>
    </location>
</feature>
<evidence type="ECO:0000256" key="1">
    <source>
        <dbReference type="PROSITE-ProRule" id="PRU00235"/>
    </source>
</evidence>
<feature type="compositionally biased region" description="Basic and acidic residues" evidence="2">
    <location>
        <begin position="656"/>
        <end position="667"/>
    </location>
</feature>
<dbReference type="Pfam" id="PF00415">
    <property type="entry name" value="RCC1"/>
    <property type="match status" value="2"/>
</dbReference>
<feature type="compositionally biased region" description="Basic residues" evidence="2">
    <location>
        <begin position="1811"/>
        <end position="1823"/>
    </location>
</feature>
<dbReference type="SUPFAM" id="SSF50985">
    <property type="entry name" value="RCC1/BLIP-II"/>
    <property type="match status" value="2"/>
</dbReference>
<feature type="compositionally biased region" description="Polar residues" evidence="2">
    <location>
        <begin position="394"/>
        <end position="408"/>
    </location>
</feature>
<dbReference type="Proteomes" id="UP000221165">
    <property type="component" value="Unassembled WGS sequence"/>
</dbReference>
<dbReference type="Gene3D" id="2.130.10.30">
    <property type="entry name" value="Regulator of chromosome condensation 1/beta-lactamase-inhibitor protein II"/>
    <property type="match status" value="2"/>
</dbReference>
<feature type="region of interest" description="Disordered" evidence="2">
    <location>
        <begin position="1626"/>
        <end position="1986"/>
    </location>
</feature>
<organism evidence="3 4">
    <name type="scientific">Cystoisospora suis</name>
    <dbReference type="NCBI Taxonomy" id="483139"/>
    <lineage>
        <taxon>Eukaryota</taxon>
        <taxon>Sar</taxon>
        <taxon>Alveolata</taxon>
        <taxon>Apicomplexa</taxon>
        <taxon>Conoidasida</taxon>
        <taxon>Coccidia</taxon>
        <taxon>Eucoccidiorida</taxon>
        <taxon>Eimeriorina</taxon>
        <taxon>Sarcocystidae</taxon>
        <taxon>Cystoisospora</taxon>
    </lineage>
</organism>
<feature type="compositionally biased region" description="Basic residues" evidence="2">
    <location>
        <begin position="705"/>
        <end position="714"/>
    </location>
</feature>
<proteinExistence type="predicted"/>
<feature type="compositionally biased region" description="Low complexity" evidence="2">
    <location>
        <begin position="275"/>
        <end position="285"/>
    </location>
</feature>
<comment type="caution">
    <text evidence="3">The sequence shown here is derived from an EMBL/GenBank/DDBJ whole genome shotgun (WGS) entry which is preliminary data.</text>
</comment>
<feature type="repeat" description="RCC1" evidence="1">
    <location>
        <begin position="1033"/>
        <end position="1089"/>
    </location>
</feature>
<dbReference type="PANTHER" id="PTHR45982">
    <property type="entry name" value="REGULATOR OF CHROMOSOME CONDENSATION"/>
    <property type="match status" value="1"/>
</dbReference>
<dbReference type="GO" id="GO:0005737">
    <property type="term" value="C:cytoplasm"/>
    <property type="evidence" value="ECO:0007669"/>
    <property type="project" value="TreeGrafter"/>
</dbReference>
<feature type="compositionally biased region" description="Basic and acidic residues" evidence="2">
    <location>
        <begin position="568"/>
        <end position="600"/>
    </location>
</feature>
<feature type="compositionally biased region" description="Basic and acidic residues" evidence="2">
    <location>
        <begin position="479"/>
        <end position="492"/>
    </location>
</feature>
<dbReference type="PROSITE" id="PS50012">
    <property type="entry name" value="RCC1_3"/>
    <property type="match status" value="3"/>
</dbReference>
<dbReference type="PANTHER" id="PTHR45982:SF1">
    <property type="entry name" value="REGULATOR OF CHROMOSOME CONDENSATION"/>
    <property type="match status" value="1"/>
</dbReference>
<feature type="compositionally biased region" description="Acidic residues" evidence="2">
    <location>
        <begin position="467"/>
        <end position="478"/>
    </location>
</feature>
<feature type="compositionally biased region" description="Pro residues" evidence="2">
    <location>
        <begin position="1773"/>
        <end position="1782"/>
    </location>
</feature>
<feature type="compositionally biased region" description="Basic and acidic residues" evidence="2">
    <location>
        <begin position="757"/>
        <end position="769"/>
    </location>
</feature>
<feature type="non-terminal residue" evidence="3">
    <location>
        <position position="2084"/>
    </location>
</feature>
<evidence type="ECO:0000313" key="3">
    <source>
        <dbReference type="EMBL" id="PHJ21564.1"/>
    </source>
</evidence>
<feature type="region of interest" description="Disordered" evidence="2">
    <location>
        <begin position="903"/>
        <end position="932"/>
    </location>
</feature>
<feature type="compositionally biased region" description="Low complexity" evidence="2">
    <location>
        <begin position="1905"/>
        <end position="1922"/>
    </location>
</feature>
<feature type="region of interest" description="Disordered" evidence="2">
    <location>
        <begin position="1"/>
        <end position="315"/>
    </location>
</feature>
<keyword evidence="4" id="KW-1185">Reference proteome</keyword>
<feature type="compositionally biased region" description="Basic and acidic residues" evidence="2">
    <location>
        <begin position="1351"/>
        <end position="1368"/>
    </location>
</feature>
<feature type="compositionally biased region" description="Basic and acidic residues" evidence="2">
    <location>
        <begin position="1628"/>
        <end position="1641"/>
    </location>
</feature>
<feature type="compositionally biased region" description="Polar residues" evidence="2">
    <location>
        <begin position="301"/>
        <end position="312"/>
    </location>
</feature>
<feature type="region of interest" description="Disordered" evidence="2">
    <location>
        <begin position="2014"/>
        <end position="2048"/>
    </location>
</feature>
<feature type="compositionally biased region" description="Basic and acidic residues" evidence="2">
    <location>
        <begin position="606"/>
        <end position="642"/>
    </location>
</feature>
<feature type="compositionally biased region" description="Basic and acidic residues" evidence="2">
    <location>
        <begin position="152"/>
        <end position="181"/>
    </location>
</feature>
<sequence length="2084" mass="232120">MKGMKKKMREDEKKEKKQRNETEVSDCAEKREETKVRKGEREKERNSFLREETKNASSSSRHQQTSCEEDSSRFFRRASSCPAPRDFALLREGSSPSSSLASSLSSSSSSSSSEKSTNTSDEEEEEQEGREEERNEEEEDGEDEDGVTWDVWKGKDRTERRDHMREAKESRGRCRRTHSEEDLAELVEFLLSRGRRGTQEEEQERRRREEGKKGSVYLSRKFSKSEKTSPHAGTISLGGVIEEEKQEEKDKKKRGKEQQKEDEEGHVDDDEGKPISHSHTSSPSPSSLPPGVRPIVGDFSRTGSSVKSSDFYQKNPLASGVLKKKTLVLAFGKNTYGQLAFPLKHRDQPVVVDFSSVHSSSFQTPHASPLKLSSSSRPSSSPIHRTPSRKEKISSSSPVREGNSPSTFVSSAQGGGGVSSRSSSWRLRRDVSRVYCGRYHSAALLEGGYVCLWGRNTCGQLGRGGFDDDDEEEEEGEGEEKREGSPCSHDEETSLIGVEKTKKKSVSAPSSPSSRYRGLPRERYFQKKDEVTLYGEKESESSLTGKCEGKETNGDEGREQDEETGGSEEVKKRDESSRRDSSGECRDEKRDMVERERRQGEEEERKEESEAFQEKKEGWEKREQGGEGRRRSRSAGDEGMMRRKERQGGGGEEEEIHLGETRRRSCKDGFSCLLRDIEKASAHRDKGEEERENKEEEEEGERRRNQMRRMKKTLSFKTSYYSDPDERSSESSSSSSSHAVTPSYRRYPLYPPSSHLPDPHEHHPSHPHPDSSSTYRDPNKSNEASCISPTASSPNISRPSPPSSVPWYKRLLLFRRSSPQRGTPRRRDLSTSSSPPGVSRSSSKKEEKEDVERSTHSKSSSTPREKQGCRDTSCTSSSSSSSQRVRTPERSFTSFHTWFSSGKKSKKAGEQDAAAMKKKKIIDKRSSSSSSKKWEGGVVTVRALSLGTQGSLQRRRRRTAGMKTDKAFEWKPVLVQEFGYNASHKVIDIALGGRPRRMPLDDSYSWPEYRRIAAPVAFIAAGFKHSALIDAKEQLWLWGNNSYGQCGLDMSGDQHAFVFLPWRVKLPQKGLGIVQVALGKYHSLCLSEEGQVYGWGRARWGVLGLGRPKEPKRPLRALCSVHVTRIVCGDSHCAAIGVSRLGREAHEEFQLLQLNDSSLRKERILEELKRRSATAYDDEDLQKASSSSHPSHPFFSLFHSPQGGEKTATDFHAKNSFPTSHQSPQQGEKQGEDTSHGIREQGEGGEGHHEGSKSFSDRRRRSGGGGEGEELDSLVISVSAPDDMAASAKDFPLRPPSTSRSPSPVQKERNDGSSRRRLGEKELGKEDEEEEKKKEGGRRGRGGEEQEEDLVERQRRPAQEERKRREEGDGSSSPFMDSSSSKWMRTSITGREEGAKRVSGSYPSGSSLFPSSFEMRRGRDTVSGGLDGGANSGSSSRRRRSSDLDYFLSSQEMRRSLLLSAMTPAQRYRARLFEGTRGEDEASAPIKAQSDDELLLSDLELRKRWRLPETFCRPYGSERGSAAHQGGDHLYLWGKGTEGALGCNLLKNQYSPIELPFVLSSYRPCYIQIHDIALGGDFTLTLSGSYSTSFVIDKPVPPPSPREGALFAQTSLDIYRGRESSILHTRGRREVDKVEREGRQGDEEEDEELEGKIWQPHQSLSRGGLNKKTVNGSKGEGEERQKEEEEKKKKTEKGEITSPDSQKKKDKKKKTKEEKEGKREHKEEKKKKGEVPDETADESSLCLTSSFSSGDPKKSYRRGEKEEEGETKDPQGLPLPPGPAPSSPQSSFWIDKKREKEEERNPLAHSERVFSHQRARGSSRRRSSSGLSSKYNTGEEMANSDKEEEGKEKQEKEKKNEEEEEEEGVSSCGLRHEADHPLVPSSSQNARMGEEEKNLVNCESVREASVSPSVLSKSSVLHLPSSLDKDEEPRPLSVTPHPFTSSSSSPSSTSACTSNPSLPGIWNEVASGQTDRQEENKKKIHTLSVPLSSTHQECTLSSSLHSSLPVSYPAGISSFPSSSSSSQGVVSSSSILPVKNLPPGPHSSLSVYPSSSPGAFFLDTGNALSSSAMIPSSSSASSSSSSSP</sequence>
<dbReference type="Pfam" id="PF13540">
    <property type="entry name" value="RCC1_2"/>
    <property type="match status" value="1"/>
</dbReference>
<dbReference type="RefSeq" id="XP_067923246.1">
    <property type="nucleotide sequence ID" value="XM_068064782.1"/>
</dbReference>
<feature type="compositionally biased region" description="Polar residues" evidence="2">
    <location>
        <begin position="1216"/>
        <end position="1228"/>
    </location>
</feature>
<feature type="compositionally biased region" description="Basic and acidic residues" evidence="2">
    <location>
        <begin position="1331"/>
        <end position="1344"/>
    </location>
</feature>
<dbReference type="OrthoDB" id="332899at2759"/>
<feature type="compositionally biased region" description="Basic and acidic residues" evidence="2">
    <location>
        <begin position="675"/>
        <end position="704"/>
    </location>
</feature>
<feature type="compositionally biased region" description="Basic and acidic residues" evidence="2">
    <location>
        <begin position="8"/>
        <end position="54"/>
    </location>
</feature>
<feature type="compositionally biased region" description="Low complexity" evidence="2">
    <location>
        <begin position="830"/>
        <end position="841"/>
    </location>
</feature>
<feature type="compositionally biased region" description="Basic and acidic residues" evidence="2">
    <location>
        <begin position="1306"/>
        <end position="1324"/>
    </location>
</feature>
<dbReference type="EMBL" id="MIGC01002155">
    <property type="protein sequence ID" value="PHJ21564.1"/>
    <property type="molecule type" value="Genomic_DNA"/>
</dbReference>
<dbReference type="VEuPathDB" id="ToxoDB:CSUI_004594"/>
<feature type="repeat" description="RCC1" evidence="1">
    <location>
        <begin position="1090"/>
        <end position="1139"/>
    </location>
</feature>
<gene>
    <name evidence="3" type="ORF">CSUI_004594</name>
</gene>
<feature type="repeat" description="RCC1" evidence="1">
    <location>
        <begin position="1528"/>
        <end position="1585"/>
    </location>
</feature>
<accession>A0A2C6L0K3</accession>
<feature type="compositionally biased region" description="Low complexity" evidence="2">
    <location>
        <begin position="730"/>
        <end position="756"/>
    </location>
</feature>
<feature type="compositionally biased region" description="Basic and acidic residues" evidence="2">
    <location>
        <begin position="1229"/>
        <end position="1257"/>
    </location>
</feature>
<dbReference type="GO" id="GO:0005085">
    <property type="term" value="F:guanyl-nucleotide exchange factor activity"/>
    <property type="evidence" value="ECO:0007669"/>
    <property type="project" value="TreeGrafter"/>
</dbReference>
<feature type="compositionally biased region" description="Acidic residues" evidence="2">
    <location>
        <begin position="120"/>
        <end position="147"/>
    </location>
</feature>
<feature type="compositionally biased region" description="Low complexity" evidence="2">
    <location>
        <begin position="2014"/>
        <end position="2030"/>
    </location>
</feature>
<feature type="region of interest" description="Disordered" evidence="2">
    <location>
        <begin position="463"/>
        <end position="889"/>
    </location>
</feature>
<feature type="compositionally biased region" description="Polar residues" evidence="2">
    <location>
        <begin position="781"/>
        <end position="791"/>
    </location>
</feature>
<feature type="compositionally biased region" description="Polar residues" evidence="2">
    <location>
        <begin position="55"/>
        <end position="66"/>
    </location>
</feature>
<feature type="compositionally biased region" description="Low complexity" evidence="2">
    <location>
        <begin position="1371"/>
        <end position="1381"/>
    </location>
</feature>
<dbReference type="InterPro" id="IPR009091">
    <property type="entry name" value="RCC1/BLIP-II"/>
</dbReference>
<feature type="compositionally biased region" description="Basic and acidic residues" evidence="2">
    <location>
        <begin position="1675"/>
        <end position="1695"/>
    </location>
</feature>
<feature type="compositionally biased region" description="Basic and acidic residues" evidence="2">
    <location>
        <begin position="1711"/>
        <end position="1731"/>
    </location>
</feature>
<feature type="compositionally biased region" description="Basic and acidic residues" evidence="2">
    <location>
        <begin position="1751"/>
        <end position="1761"/>
    </location>
</feature>
<feature type="compositionally biased region" description="Acidic residues" evidence="2">
    <location>
        <begin position="260"/>
        <end position="271"/>
    </location>
</feature>
<reference evidence="3 4" key="1">
    <citation type="journal article" date="2017" name="Int. J. Parasitol.">
        <title>The genome of the protozoan parasite Cystoisospora suis and a reverse vaccinology approach to identify vaccine candidates.</title>
        <authorList>
            <person name="Palmieri N."/>
            <person name="Shrestha A."/>
            <person name="Ruttkowski B."/>
            <person name="Beck T."/>
            <person name="Vogl C."/>
            <person name="Tomley F."/>
            <person name="Blake D.P."/>
            <person name="Joachim A."/>
        </authorList>
    </citation>
    <scope>NUCLEOTIDE SEQUENCE [LARGE SCALE GENOMIC DNA]</scope>
    <source>
        <strain evidence="3 4">Wien I</strain>
    </source>
</reference>
<feature type="compositionally biased region" description="Basic and acidic residues" evidence="2">
    <location>
        <begin position="547"/>
        <end position="557"/>
    </location>
</feature>